<dbReference type="AlphaFoldDB" id="A0A7I7L248"/>
<keyword evidence="11" id="KW-0963">Cytoplasm</keyword>
<dbReference type="InterPro" id="IPR003482">
    <property type="entry name" value="Whib"/>
</dbReference>
<dbReference type="PROSITE" id="PS51674">
    <property type="entry name" value="4FE4S_WBL"/>
    <property type="match status" value="1"/>
</dbReference>
<comment type="PTM">
    <text evidence="11">The Fe-S cluster can be nitrosylated by nitric oxide (NO).</text>
</comment>
<dbReference type="GO" id="GO:0035731">
    <property type="term" value="F:dinitrosyl-iron complex binding"/>
    <property type="evidence" value="ECO:0007669"/>
    <property type="project" value="UniProtKB-UniRule"/>
</dbReference>
<evidence type="ECO:0000256" key="1">
    <source>
        <dbReference type="ARBA" id="ARBA00004496"/>
    </source>
</evidence>
<evidence type="ECO:0000256" key="7">
    <source>
        <dbReference type="ARBA" id="ARBA00023015"/>
    </source>
</evidence>
<evidence type="ECO:0000256" key="5">
    <source>
        <dbReference type="ARBA" id="ARBA00023004"/>
    </source>
</evidence>
<feature type="binding site" evidence="11">
    <location>
        <position position="84"/>
    </location>
    <ligand>
        <name>[4Fe-4S] cluster</name>
        <dbReference type="ChEBI" id="CHEBI:49883"/>
    </ligand>
</feature>
<feature type="binding site" evidence="11">
    <location>
        <position position="90"/>
    </location>
    <ligand>
        <name>[4Fe-4S] cluster</name>
        <dbReference type="ChEBI" id="CHEBI:49883"/>
    </ligand>
</feature>
<dbReference type="GO" id="GO:0047134">
    <property type="term" value="F:protein-disulfide reductase [NAD(P)H] activity"/>
    <property type="evidence" value="ECO:0007669"/>
    <property type="project" value="TreeGrafter"/>
</dbReference>
<dbReference type="EMBL" id="AP022569">
    <property type="protein sequence ID" value="BBX48450.1"/>
    <property type="molecule type" value="Genomic_DNA"/>
</dbReference>
<evidence type="ECO:0000256" key="9">
    <source>
        <dbReference type="ARBA" id="ARBA00023157"/>
    </source>
</evidence>
<keyword evidence="6 11" id="KW-0411">Iron-sulfur</keyword>
<protein>
    <recommendedName>
        <fullName evidence="11">Transcriptional regulator WhiB</fullName>
    </recommendedName>
</protein>
<evidence type="ECO:0000256" key="3">
    <source>
        <dbReference type="ARBA" id="ARBA00022485"/>
    </source>
</evidence>
<comment type="function">
    <text evidence="11">Acts as a transcriptional regulator. Probably redox-responsive. The apo- but not holo-form probably binds DNA.</text>
</comment>
<feature type="binding site" evidence="11">
    <location>
        <position position="58"/>
    </location>
    <ligand>
        <name>[4Fe-4S] cluster</name>
        <dbReference type="ChEBI" id="CHEBI:49883"/>
    </ligand>
</feature>
<dbReference type="PANTHER" id="PTHR38839:SF4">
    <property type="entry name" value="TRANSCRIPTIONAL REGULATOR WHIB"/>
    <property type="match status" value="1"/>
</dbReference>
<dbReference type="GO" id="GO:0045454">
    <property type="term" value="P:cell redox homeostasis"/>
    <property type="evidence" value="ECO:0007669"/>
    <property type="project" value="TreeGrafter"/>
</dbReference>
<accession>A0A7I7L248</accession>
<dbReference type="RefSeq" id="WP_232064748.1">
    <property type="nucleotide sequence ID" value="NZ_AP022569.1"/>
</dbReference>
<sequence>MSYEHLRGLVGGTPHTTLGWPTMGETSRPHLSLVPDAVVDEFEATEVEADSWQDRALCAQTDPEAFFPEKGGSTREAKKICLGCEVRSECLEYALAHDERFGIWGGLSERERRRLKRGII</sequence>
<evidence type="ECO:0000256" key="11">
    <source>
        <dbReference type="HAMAP-Rule" id="MF_01479"/>
    </source>
</evidence>
<feature type="binding site" evidence="11">
    <location>
        <position position="81"/>
    </location>
    <ligand>
        <name>[4Fe-4S] cluster</name>
        <dbReference type="ChEBI" id="CHEBI:49883"/>
    </ligand>
</feature>
<keyword evidence="9 11" id="KW-1015">Disulfide bond</keyword>
<keyword evidence="3 11" id="KW-0004">4Fe-4S</keyword>
<dbReference type="Proteomes" id="UP000465866">
    <property type="component" value="Chromosome"/>
</dbReference>
<dbReference type="HAMAP" id="MF_01479">
    <property type="entry name" value="WhiB"/>
    <property type="match status" value="1"/>
</dbReference>
<dbReference type="InterPro" id="IPR034768">
    <property type="entry name" value="4FE4S_WBL"/>
</dbReference>
<feature type="domain" description="4Fe-4S Wbl-type" evidence="12">
    <location>
        <begin position="57"/>
        <end position="114"/>
    </location>
</feature>
<reference evidence="13 14" key="1">
    <citation type="journal article" date="2019" name="Emerg. Microbes Infect.">
        <title>Comprehensive subspecies identification of 175 nontuberculous mycobacteria species based on 7547 genomic profiles.</title>
        <authorList>
            <person name="Matsumoto Y."/>
            <person name="Kinjo T."/>
            <person name="Motooka D."/>
            <person name="Nabeya D."/>
            <person name="Jung N."/>
            <person name="Uechi K."/>
            <person name="Horii T."/>
            <person name="Iida T."/>
            <person name="Fujita J."/>
            <person name="Nakamura S."/>
        </authorList>
    </citation>
    <scope>NUCLEOTIDE SEQUENCE [LARGE SCALE GENOMIC DNA]</scope>
    <source>
        <strain evidence="13 14">JCM 12404</strain>
    </source>
</reference>
<evidence type="ECO:0000256" key="2">
    <source>
        <dbReference type="ARBA" id="ARBA00006597"/>
    </source>
</evidence>
<proteinExistence type="inferred from homology"/>
<comment type="subcellular location">
    <subcellularLocation>
        <location evidence="1 11">Cytoplasm</location>
    </subcellularLocation>
</comment>
<dbReference type="GO" id="GO:0005737">
    <property type="term" value="C:cytoplasm"/>
    <property type="evidence" value="ECO:0007669"/>
    <property type="project" value="UniProtKB-SubCell"/>
</dbReference>
<keyword evidence="7 11" id="KW-0805">Transcription regulation</keyword>
<comment type="PTM">
    <text evidence="11">Upon Fe-S cluster removal intramolecular disulfide bonds are formed.</text>
</comment>
<keyword evidence="10 11" id="KW-0804">Transcription</keyword>
<dbReference type="Pfam" id="PF02467">
    <property type="entry name" value="Whib"/>
    <property type="match status" value="1"/>
</dbReference>
<dbReference type="PANTHER" id="PTHR38839">
    <property type="entry name" value="TRANSCRIPTIONAL REGULATOR WHID-RELATED"/>
    <property type="match status" value="1"/>
</dbReference>
<evidence type="ECO:0000313" key="14">
    <source>
        <dbReference type="Proteomes" id="UP000465866"/>
    </source>
</evidence>
<name>A0A7I7L248_9MYCO</name>
<comment type="cofactor">
    <cofactor evidence="11">
        <name>[4Fe-4S] cluster</name>
        <dbReference type="ChEBI" id="CHEBI:49883"/>
    </cofactor>
    <text evidence="11">Binds 1 [4Fe-4S] cluster per subunit. Following nitrosylation of the [4Fe-4S] cluster binds 1 [4Fe-8(NO)] cluster per subunit.</text>
</comment>
<keyword evidence="14" id="KW-1185">Reference proteome</keyword>
<keyword evidence="8 11" id="KW-0238">DNA-binding</keyword>
<dbReference type="KEGG" id="mcoo:MCOO_44650"/>
<dbReference type="GO" id="GO:0046872">
    <property type="term" value="F:metal ion binding"/>
    <property type="evidence" value="ECO:0007669"/>
    <property type="project" value="UniProtKB-KW"/>
</dbReference>
<evidence type="ECO:0000256" key="8">
    <source>
        <dbReference type="ARBA" id="ARBA00023125"/>
    </source>
</evidence>
<organism evidence="13 14">
    <name type="scientific">Mycobacterium cookii</name>
    <dbReference type="NCBI Taxonomy" id="1775"/>
    <lineage>
        <taxon>Bacteria</taxon>
        <taxon>Bacillati</taxon>
        <taxon>Actinomycetota</taxon>
        <taxon>Actinomycetes</taxon>
        <taxon>Mycobacteriales</taxon>
        <taxon>Mycobacteriaceae</taxon>
        <taxon>Mycobacterium</taxon>
    </lineage>
</organism>
<keyword evidence="5 11" id="KW-0408">Iron</keyword>
<gene>
    <name evidence="13" type="primary">whiB2</name>
    <name evidence="11" type="synonym">whiB</name>
    <name evidence="13" type="ORF">MCOO_44650</name>
</gene>
<comment type="similarity">
    <text evidence="2 11">Belongs to the WhiB family.</text>
</comment>
<evidence type="ECO:0000259" key="12">
    <source>
        <dbReference type="PROSITE" id="PS51674"/>
    </source>
</evidence>
<keyword evidence="4 11" id="KW-0479">Metal-binding</keyword>
<dbReference type="GO" id="GO:0003677">
    <property type="term" value="F:DNA binding"/>
    <property type="evidence" value="ECO:0007669"/>
    <property type="project" value="UniProtKB-UniRule"/>
</dbReference>
<dbReference type="GO" id="GO:0051539">
    <property type="term" value="F:4 iron, 4 sulfur cluster binding"/>
    <property type="evidence" value="ECO:0007669"/>
    <property type="project" value="UniProtKB-UniRule"/>
</dbReference>
<evidence type="ECO:0000256" key="6">
    <source>
        <dbReference type="ARBA" id="ARBA00023014"/>
    </source>
</evidence>
<evidence type="ECO:0000256" key="4">
    <source>
        <dbReference type="ARBA" id="ARBA00022723"/>
    </source>
</evidence>
<evidence type="ECO:0000313" key="13">
    <source>
        <dbReference type="EMBL" id="BBX48450.1"/>
    </source>
</evidence>
<evidence type="ECO:0000256" key="10">
    <source>
        <dbReference type="ARBA" id="ARBA00023163"/>
    </source>
</evidence>
<dbReference type="GO" id="GO:0045892">
    <property type="term" value="P:negative regulation of DNA-templated transcription"/>
    <property type="evidence" value="ECO:0007669"/>
    <property type="project" value="TreeGrafter"/>
</dbReference>